<evidence type="ECO:0000256" key="2">
    <source>
        <dbReference type="ARBA" id="ARBA00023315"/>
    </source>
</evidence>
<evidence type="ECO:0000313" key="4">
    <source>
        <dbReference type="Proteomes" id="UP001374584"/>
    </source>
</evidence>
<accession>A0AAN9NPU8</accession>
<dbReference type="PANTHER" id="PTHR31625">
    <property type="match status" value="1"/>
</dbReference>
<keyword evidence="1" id="KW-0808">Transferase</keyword>
<dbReference type="Proteomes" id="UP001374584">
    <property type="component" value="Unassembled WGS sequence"/>
</dbReference>
<dbReference type="GO" id="GO:0016747">
    <property type="term" value="F:acyltransferase activity, transferring groups other than amino-acyl groups"/>
    <property type="evidence" value="ECO:0007669"/>
    <property type="project" value="UniProtKB-ARBA"/>
</dbReference>
<dbReference type="InterPro" id="IPR023213">
    <property type="entry name" value="CAT-like_dom_sf"/>
</dbReference>
<dbReference type="AlphaFoldDB" id="A0AAN9NPU8"/>
<sequence length="488" mass="53964">MLETIKENRAGSVCGIFTIRETRDIPNLPVSLVWTATEKAMKVVEMFNVAPTSESNELPAQTTLPLTFFDILWLRLPPVQRIFFYEFPHPTPLFFHTLLPKLKHSLSLALAHFFPLAGHLTWPLHSQNPIITYKTGDTVSLTVAESDTDFNHLAGTDLSEAREIHHLLPHLTISHDQASVLALQVTLFPNSGFSIGITSHHAVLDGKTSISFIKSWAYLCRDQQQSPFSLPPELSPFYDREVVRDPNHLEQIFLSDWLKQDGPNNRSLVVWDLQVPEDATRGVFHLSRSDIEKLKQIVVSKKKGNSSKLRLSTFVLSVSYAWVCRVRAEKTKNKTVMLALNVDCRARLEPAVPETYFGNCVGARFAIAETSEILGEDGLIVAVDAVNEGLESLKEGALSGAESWTSSLLEGVKGGVKIVGIAGSPRFDAYSNDFGWGRPMKVEMASIDKTGAFCLSDSRSGDGVEIGFVSTKEAMHTFGSLLLNALQS</sequence>
<comment type="caution">
    <text evidence="3">The sequence shown here is derived from an EMBL/GenBank/DDBJ whole genome shotgun (WGS) entry which is preliminary data.</text>
</comment>
<proteinExistence type="predicted"/>
<organism evidence="3 4">
    <name type="scientific">Phaseolus coccineus</name>
    <name type="common">Scarlet runner bean</name>
    <name type="synonym">Phaseolus multiflorus</name>
    <dbReference type="NCBI Taxonomy" id="3886"/>
    <lineage>
        <taxon>Eukaryota</taxon>
        <taxon>Viridiplantae</taxon>
        <taxon>Streptophyta</taxon>
        <taxon>Embryophyta</taxon>
        <taxon>Tracheophyta</taxon>
        <taxon>Spermatophyta</taxon>
        <taxon>Magnoliopsida</taxon>
        <taxon>eudicotyledons</taxon>
        <taxon>Gunneridae</taxon>
        <taxon>Pentapetalae</taxon>
        <taxon>rosids</taxon>
        <taxon>fabids</taxon>
        <taxon>Fabales</taxon>
        <taxon>Fabaceae</taxon>
        <taxon>Papilionoideae</taxon>
        <taxon>50 kb inversion clade</taxon>
        <taxon>NPAAA clade</taxon>
        <taxon>indigoferoid/millettioid clade</taxon>
        <taxon>Phaseoleae</taxon>
        <taxon>Phaseolus</taxon>
    </lineage>
</organism>
<dbReference type="EMBL" id="JAYMYR010000003">
    <property type="protein sequence ID" value="KAK7374623.1"/>
    <property type="molecule type" value="Genomic_DNA"/>
</dbReference>
<dbReference type="InterPro" id="IPR051504">
    <property type="entry name" value="Plant_metabolite_acyltrans"/>
</dbReference>
<dbReference type="Pfam" id="PF02458">
    <property type="entry name" value="Transferase"/>
    <property type="match status" value="1"/>
</dbReference>
<keyword evidence="4" id="KW-1185">Reference proteome</keyword>
<dbReference type="SUPFAM" id="SSF52777">
    <property type="entry name" value="CoA-dependent acyltransferases"/>
    <property type="match status" value="1"/>
</dbReference>
<reference evidence="3 4" key="1">
    <citation type="submission" date="2024-01" db="EMBL/GenBank/DDBJ databases">
        <title>The genomes of 5 underutilized Papilionoideae crops provide insights into root nodulation and disease resistanc.</title>
        <authorList>
            <person name="Jiang F."/>
        </authorList>
    </citation>
    <scope>NUCLEOTIDE SEQUENCE [LARGE SCALE GENOMIC DNA]</scope>
    <source>
        <strain evidence="3">JINMINGXINNONG_FW02</strain>
        <tissue evidence="3">Leaves</tissue>
    </source>
</reference>
<evidence type="ECO:0000313" key="3">
    <source>
        <dbReference type="EMBL" id="KAK7374623.1"/>
    </source>
</evidence>
<dbReference type="Gene3D" id="3.30.559.10">
    <property type="entry name" value="Chloramphenicol acetyltransferase-like domain"/>
    <property type="match status" value="2"/>
</dbReference>
<gene>
    <name evidence="3" type="ORF">VNO80_08059</name>
</gene>
<name>A0AAN9NPU8_PHACN</name>
<evidence type="ECO:0000256" key="1">
    <source>
        <dbReference type="ARBA" id="ARBA00022679"/>
    </source>
</evidence>
<keyword evidence="2" id="KW-0012">Acyltransferase</keyword>
<protein>
    <submittedName>
        <fullName evidence="3">Uncharacterized protein</fullName>
    </submittedName>
</protein>